<proteinExistence type="predicted"/>
<feature type="transmembrane region" description="Helical" evidence="1">
    <location>
        <begin position="40"/>
        <end position="61"/>
    </location>
</feature>
<dbReference type="RefSeq" id="WP_283231357.1">
    <property type="nucleotide sequence ID" value="NZ_JASGBQ010000021.1"/>
</dbReference>
<protein>
    <recommendedName>
        <fullName evidence="4">DUF2663 family protein</fullName>
    </recommendedName>
</protein>
<accession>A0AAP4F117</accession>
<keyword evidence="1" id="KW-0812">Transmembrane</keyword>
<keyword evidence="1" id="KW-0472">Membrane</keyword>
<dbReference type="Proteomes" id="UP001300383">
    <property type="component" value="Unassembled WGS sequence"/>
</dbReference>
<name>A0AAP4F117_9FIRM</name>
<dbReference type="EMBL" id="JASGBQ010000021">
    <property type="protein sequence ID" value="MDI9242923.1"/>
    <property type="molecule type" value="Genomic_DNA"/>
</dbReference>
<evidence type="ECO:0000256" key="1">
    <source>
        <dbReference type="SAM" id="Phobius"/>
    </source>
</evidence>
<keyword evidence="1" id="KW-1133">Transmembrane helix</keyword>
<gene>
    <name evidence="2" type="ORF">QJ036_10645</name>
</gene>
<sequence>MVNAERTKLMTKAEIFRVKEERKALKLNRFYRNDYISYEMIRAAICFIFGYGLLVLMWVLYNAEPLMTTKQVSELAQMAVRAGITLACLLACFLVAAYFIFRRKYQKAREQVKSYQAILKKINHLYEQETVKVWRESEEYEDDDPSGSA</sequence>
<evidence type="ECO:0000313" key="3">
    <source>
        <dbReference type="Proteomes" id="UP001300383"/>
    </source>
</evidence>
<organism evidence="2 3">
    <name type="scientific">Fusibacillus kribbianus</name>
    <dbReference type="NCBI Taxonomy" id="3044208"/>
    <lineage>
        <taxon>Bacteria</taxon>
        <taxon>Bacillati</taxon>
        <taxon>Bacillota</taxon>
        <taxon>Clostridia</taxon>
        <taxon>Lachnospirales</taxon>
        <taxon>Lachnospiraceae</taxon>
        <taxon>Fusibacillus</taxon>
    </lineage>
</organism>
<comment type="caution">
    <text evidence="2">The sequence shown here is derived from an EMBL/GenBank/DDBJ whole genome shotgun (WGS) entry which is preliminary data.</text>
</comment>
<feature type="transmembrane region" description="Helical" evidence="1">
    <location>
        <begin position="81"/>
        <end position="101"/>
    </location>
</feature>
<evidence type="ECO:0008006" key="4">
    <source>
        <dbReference type="Google" id="ProtNLM"/>
    </source>
</evidence>
<keyword evidence="3" id="KW-1185">Reference proteome</keyword>
<evidence type="ECO:0000313" key="2">
    <source>
        <dbReference type="EMBL" id="MDI9242923.1"/>
    </source>
</evidence>
<reference evidence="2 3" key="1">
    <citation type="submission" date="2023-05" db="EMBL/GenBank/DDBJ databases">
        <title>[ruminococcus] sp. nov., isolated from a pig farm feces dump.</title>
        <authorList>
            <person name="Chang Y.-H."/>
        </authorList>
    </citation>
    <scope>NUCLEOTIDE SEQUENCE [LARGE SCALE GENOMIC DNA]</scope>
    <source>
        <strain evidence="2 3">YH-rum2234</strain>
    </source>
</reference>
<dbReference type="AlphaFoldDB" id="A0AAP4F117"/>